<accession>A0A085U130</accession>
<reference evidence="2 3" key="2">
    <citation type="journal article" date="2015" name="Antonie Van Leeuwenhoek">
        <title>Thioclava indica sp. nov., isolated from surface seawater of the Indian Ocean.</title>
        <authorList>
            <person name="Liu Y."/>
            <person name="Lai Q."/>
            <person name="Du J."/>
            <person name="Xu H."/>
            <person name="Jiang L."/>
            <person name="Shao Z."/>
        </authorList>
    </citation>
    <scope>NUCLEOTIDE SEQUENCE [LARGE SCALE GENOMIC DNA]</scope>
    <source>
        <strain evidence="2 3">13D2W-2</strain>
    </source>
</reference>
<evidence type="ECO:0000256" key="1">
    <source>
        <dbReference type="SAM" id="Phobius"/>
    </source>
</evidence>
<sequence>MTNDYIATLAAGAFAALVVFLLNHLSKKVRGEKLPKWLMPAAIGAALIGYTVWSEYSWYPKMRAGMPDSVVVLQTIDESVPWRPWSYLVPMVVRFMAVDADKVVHPVADKPELAETDLLLIERWQPLRTVPTVYDCATGSRADLVGGAELSDTGELVGGGWLKLSDQDPGLKAVCAGG</sequence>
<feature type="transmembrane region" description="Helical" evidence="1">
    <location>
        <begin position="37"/>
        <end position="53"/>
    </location>
</feature>
<feature type="transmembrane region" description="Helical" evidence="1">
    <location>
        <begin position="6"/>
        <end position="25"/>
    </location>
</feature>
<evidence type="ECO:0000313" key="2">
    <source>
        <dbReference type="EMBL" id="KFE36677.1"/>
    </source>
</evidence>
<proteinExistence type="predicted"/>
<keyword evidence="1" id="KW-0812">Transmembrane</keyword>
<dbReference type="eggNOG" id="ENOG5032P1D">
    <property type="taxonomic scope" value="Bacteria"/>
</dbReference>
<evidence type="ECO:0000313" key="3">
    <source>
        <dbReference type="Proteomes" id="UP000028607"/>
    </source>
</evidence>
<dbReference type="Proteomes" id="UP000028607">
    <property type="component" value="Unassembled WGS sequence"/>
</dbReference>
<dbReference type="AlphaFoldDB" id="A0A085U130"/>
<protein>
    <submittedName>
        <fullName evidence="2">Uncharacterized protein</fullName>
    </submittedName>
</protein>
<name>A0A085U130_9RHOB</name>
<reference evidence="3" key="1">
    <citation type="submission" date="2013-04" db="EMBL/GenBank/DDBJ databases">
        <title>Thioclava sp. 13D2W-2 Genome Sequencing.</title>
        <authorList>
            <person name="Lai Q."/>
            <person name="Li G."/>
            <person name="Shao Z."/>
        </authorList>
    </citation>
    <scope>NUCLEOTIDE SEQUENCE [LARGE SCALE GENOMIC DNA]</scope>
    <source>
        <strain evidence="3">13D2W-2</strain>
    </source>
</reference>
<dbReference type="OrthoDB" id="8601734at2"/>
<organism evidence="2 3">
    <name type="scientific">Thioclava atlantica</name>
    <dbReference type="NCBI Taxonomy" id="1317124"/>
    <lineage>
        <taxon>Bacteria</taxon>
        <taxon>Pseudomonadati</taxon>
        <taxon>Pseudomonadota</taxon>
        <taxon>Alphaproteobacteria</taxon>
        <taxon>Rhodobacterales</taxon>
        <taxon>Paracoccaceae</taxon>
        <taxon>Thioclava</taxon>
    </lineage>
</organism>
<keyword evidence="1" id="KW-0472">Membrane</keyword>
<keyword evidence="3" id="KW-1185">Reference proteome</keyword>
<gene>
    <name evidence="2" type="ORF">DW2_00925</name>
</gene>
<dbReference type="RefSeq" id="WP_038142602.1">
    <property type="nucleotide sequence ID" value="NZ_AQRC01000001.1"/>
</dbReference>
<comment type="caution">
    <text evidence="2">The sequence shown here is derived from an EMBL/GenBank/DDBJ whole genome shotgun (WGS) entry which is preliminary data.</text>
</comment>
<keyword evidence="1" id="KW-1133">Transmembrane helix</keyword>
<dbReference type="STRING" id="1317124.DW2_00925"/>
<dbReference type="PATRIC" id="fig|1317124.6.peg.179"/>
<dbReference type="EMBL" id="AQRC01000001">
    <property type="protein sequence ID" value="KFE36677.1"/>
    <property type="molecule type" value="Genomic_DNA"/>
</dbReference>